<sequence>MDVNQKLGLILALEQLERWQSDSPPHGSEFSVTILTDFSIRPRLDQRTRQARPRPRELRRSDQQNAEHIREPRSRLDQFRLPTTRTFTRNLKLFRNTEMAEGHARGNEGADLQAKKGPLIRSVHQKQSAHSSSWLLP</sequence>
<dbReference type="Proteomes" id="UP001165085">
    <property type="component" value="Unassembled WGS sequence"/>
</dbReference>
<comment type="caution">
    <text evidence="2">The sequence shown here is derived from an EMBL/GenBank/DDBJ whole genome shotgun (WGS) entry which is preliminary data.</text>
</comment>
<evidence type="ECO:0000313" key="3">
    <source>
        <dbReference type="Proteomes" id="UP001165085"/>
    </source>
</evidence>
<feature type="region of interest" description="Disordered" evidence="1">
    <location>
        <begin position="98"/>
        <end position="117"/>
    </location>
</feature>
<keyword evidence="3" id="KW-1185">Reference proteome</keyword>
<dbReference type="EMBL" id="BRXY01000428">
    <property type="protein sequence ID" value="GMH94168.1"/>
    <property type="molecule type" value="Genomic_DNA"/>
</dbReference>
<reference evidence="3" key="1">
    <citation type="journal article" date="2023" name="Commun. Biol.">
        <title>Genome analysis of Parmales, the sister group of diatoms, reveals the evolutionary specialization of diatoms from phago-mixotrophs to photoautotrophs.</title>
        <authorList>
            <person name="Ban H."/>
            <person name="Sato S."/>
            <person name="Yoshikawa S."/>
            <person name="Yamada K."/>
            <person name="Nakamura Y."/>
            <person name="Ichinomiya M."/>
            <person name="Sato N."/>
            <person name="Blanc-Mathieu R."/>
            <person name="Endo H."/>
            <person name="Kuwata A."/>
            <person name="Ogata H."/>
        </authorList>
    </citation>
    <scope>NUCLEOTIDE SEQUENCE [LARGE SCALE GENOMIC DNA]</scope>
    <source>
        <strain evidence="3">NIES 3701</strain>
    </source>
</reference>
<evidence type="ECO:0000313" key="2">
    <source>
        <dbReference type="EMBL" id="GMH94168.1"/>
    </source>
</evidence>
<organism evidence="2 3">
    <name type="scientific">Triparma strigata</name>
    <dbReference type="NCBI Taxonomy" id="1606541"/>
    <lineage>
        <taxon>Eukaryota</taxon>
        <taxon>Sar</taxon>
        <taxon>Stramenopiles</taxon>
        <taxon>Ochrophyta</taxon>
        <taxon>Bolidophyceae</taxon>
        <taxon>Parmales</taxon>
        <taxon>Triparmaceae</taxon>
        <taxon>Triparma</taxon>
    </lineage>
</organism>
<accession>A0A9W7EY73</accession>
<name>A0A9W7EY73_9STRA</name>
<proteinExistence type="predicted"/>
<dbReference type="AlphaFoldDB" id="A0A9W7EY73"/>
<evidence type="ECO:0000256" key="1">
    <source>
        <dbReference type="SAM" id="MobiDB-lite"/>
    </source>
</evidence>
<feature type="compositionally biased region" description="Basic and acidic residues" evidence="1">
    <location>
        <begin position="98"/>
        <end position="108"/>
    </location>
</feature>
<gene>
    <name evidence="2" type="ORF">TrST_g4029</name>
</gene>
<protein>
    <submittedName>
        <fullName evidence="2">Uncharacterized protein</fullName>
    </submittedName>
</protein>
<feature type="region of interest" description="Disordered" evidence="1">
    <location>
        <begin position="42"/>
        <end position="77"/>
    </location>
</feature>